<evidence type="ECO:0000256" key="11">
    <source>
        <dbReference type="ARBA" id="ARBA00023157"/>
    </source>
</evidence>
<evidence type="ECO:0000256" key="6">
    <source>
        <dbReference type="ARBA" id="ARBA00022729"/>
    </source>
</evidence>
<feature type="compositionally biased region" description="Polar residues" evidence="18">
    <location>
        <begin position="1010"/>
        <end position="1033"/>
    </location>
</feature>
<dbReference type="PROSITE" id="PS50261">
    <property type="entry name" value="G_PROTEIN_RECEP_F2_4"/>
    <property type="match status" value="1"/>
</dbReference>
<dbReference type="InterPro" id="IPR017981">
    <property type="entry name" value="GPCR_2-like_7TM"/>
</dbReference>
<dbReference type="PANTHER" id="PTHR12011">
    <property type="entry name" value="ADHESION G-PROTEIN COUPLED RECEPTOR"/>
    <property type="match status" value="1"/>
</dbReference>
<dbReference type="PROSITE" id="PS51828">
    <property type="entry name" value="PTX_2"/>
    <property type="match status" value="1"/>
</dbReference>
<dbReference type="PRINTS" id="PR00249">
    <property type="entry name" value="GPCRSECRETIN"/>
</dbReference>
<feature type="transmembrane region" description="Helical" evidence="19">
    <location>
        <begin position="1693"/>
        <end position="1715"/>
    </location>
</feature>
<dbReference type="InterPro" id="IPR035914">
    <property type="entry name" value="Sperma_CUB_dom_sf"/>
</dbReference>
<dbReference type="Pfam" id="PF26574">
    <property type="entry name" value="GAIN_ADGRG2"/>
    <property type="match status" value="1"/>
</dbReference>
<keyword evidence="14" id="KW-0807">Transducer</keyword>
<evidence type="ECO:0000256" key="17">
    <source>
        <dbReference type="PROSITE-ProRule" id="PRU00059"/>
    </source>
</evidence>
<evidence type="ECO:0000256" key="4">
    <source>
        <dbReference type="ARBA" id="ARBA00022670"/>
    </source>
</evidence>
<dbReference type="InterPro" id="IPR013320">
    <property type="entry name" value="ConA-like_dom_sf"/>
</dbReference>
<keyword evidence="10 19" id="KW-0472">Membrane</keyword>
<evidence type="ECO:0000256" key="12">
    <source>
        <dbReference type="ARBA" id="ARBA00023170"/>
    </source>
</evidence>
<dbReference type="SUPFAM" id="SSF49854">
    <property type="entry name" value="Spermadhesin, CUB domain"/>
    <property type="match status" value="1"/>
</dbReference>
<feature type="compositionally biased region" description="Low complexity" evidence="18">
    <location>
        <begin position="477"/>
        <end position="531"/>
    </location>
</feature>
<dbReference type="CDD" id="cd00041">
    <property type="entry name" value="CUB"/>
    <property type="match status" value="1"/>
</dbReference>
<dbReference type="InterPro" id="IPR057244">
    <property type="entry name" value="GAIN_B"/>
</dbReference>
<feature type="transmembrane region" description="Helical" evidence="19">
    <location>
        <begin position="1866"/>
        <end position="1884"/>
    </location>
</feature>
<feature type="domain" description="G-protein coupled receptors family 2 profile 2" evidence="23">
    <location>
        <begin position="1656"/>
        <end position="1914"/>
    </location>
</feature>
<evidence type="ECO:0000256" key="16">
    <source>
        <dbReference type="ARBA" id="ARBA00082039"/>
    </source>
</evidence>
<dbReference type="InterPro" id="IPR000203">
    <property type="entry name" value="GPS"/>
</dbReference>
<dbReference type="KEGG" id="xla:108716663"/>
<evidence type="ECO:0000259" key="24">
    <source>
        <dbReference type="PROSITE" id="PS51828"/>
    </source>
</evidence>
<dbReference type="InterPro" id="IPR001759">
    <property type="entry name" value="PTX_dom"/>
</dbReference>
<feature type="compositionally biased region" description="Polar residues" evidence="18">
    <location>
        <begin position="578"/>
        <end position="595"/>
    </location>
</feature>
<feature type="region of interest" description="Disordered" evidence="18">
    <location>
        <begin position="1010"/>
        <end position="1060"/>
    </location>
</feature>
<dbReference type="GO" id="GO:0007189">
    <property type="term" value="P:adenylate cyclase-activating G protein-coupled receptor signaling pathway"/>
    <property type="evidence" value="ECO:0000318"/>
    <property type="project" value="GO_Central"/>
</dbReference>
<evidence type="ECO:0000256" key="5">
    <source>
        <dbReference type="ARBA" id="ARBA00022692"/>
    </source>
</evidence>
<dbReference type="Proteomes" id="UP000186698">
    <property type="component" value="Chromosome 5L"/>
</dbReference>
<evidence type="ECO:0000259" key="21">
    <source>
        <dbReference type="PROSITE" id="PS50221"/>
    </source>
</evidence>
<dbReference type="InterPro" id="IPR058857">
    <property type="entry name" value="GAIN_ADGRG2/6"/>
</dbReference>
<feature type="region of interest" description="Disordered" evidence="18">
    <location>
        <begin position="1107"/>
        <end position="1130"/>
    </location>
</feature>
<keyword evidence="4" id="KW-0645">Protease</keyword>
<evidence type="ECO:0000256" key="9">
    <source>
        <dbReference type="ARBA" id="ARBA00023040"/>
    </source>
</evidence>
<keyword evidence="5 19" id="KW-0812">Transmembrane</keyword>
<dbReference type="InterPro" id="IPR017983">
    <property type="entry name" value="GPCR_2_secretin-like_CS"/>
</dbReference>
<dbReference type="SMART" id="SM00042">
    <property type="entry name" value="CUB"/>
    <property type="match status" value="1"/>
</dbReference>
<dbReference type="GO" id="GO:0060347">
    <property type="term" value="P:heart trabecula formation"/>
    <property type="evidence" value="ECO:0000318"/>
    <property type="project" value="GO_Central"/>
</dbReference>
<evidence type="ECO:0000256" key="2">
    <source>
        <dbReference type="ARBA" id="ARBA00007343"/>
    </source>
</evidence>
<feature type="region of interest" description="Disordered" evidence="18">
    <location>
        <begin position="477"/>
        <end position="672"/>
    </location>
</feature>
<dbReference type="InterPro" id="IPR000859">
    <property type="entry name" value="CUB_dom"/>
</dbReference>
<keyword evidence="12 26" id="KW-0675">Receptor</keyword>
<dbReference type="SUPFAM" id="SSF49899">
    <property type="entry name" value="Concanavalin A-like lectins/glucanases"/>
    <property type="match status" value="1"/>
</dbReference>
<dbReference type="Gene3D" id="1.20.1070.10">
    <property type="entry name" value="Rhodopsin 7-helix transmembrane proteins"/>
    <property type="match status" value="1"/>
</dbReference>
<dbReference type="GO" id="GO:0022011">
    <property type="term" value="P:myelination in peripheral nervous system"/>
    <property type="evidence" value="ECO:0000318"/>
    <property type="project" value="GO_Central"/>
</dbReference>
<feature type="region of interest" description="Disordered" evidence="18">
    <location>
        <begin position="1953"/>
        <end position="1978"/>
    </location>
</feature>
<evidence type="ECO:0000256" key="8">
    <source>
        <dbReference type="ARBA" id="ARBA00022989"/>
    </source>
</evidence>
<feature type="transmembrane region" description="Helical" evidence="19">
    <location>
        <begin position="1721"/>
        <end position="1742"/>
    </location>
</feature>
<evidence type="ECO:0000256" key="14">
    <source>
        <dbReference type="ARBA" id="ARBA00023224"/>
    </source>
</evidence>
<dbReference type="InterPro" id="IPR000832">
    <property type="entry name" value="GPCR_2_secretin-like"/>
</dbReference>
<dbReference type="SMART" id="SM00303">
    <property type="entry name" value="GPS"/>
    <property type="match status" value="1"/>
</dbReference>
<keyword evidence="6" id="KW-0732">Signal</keyword>
<evidence type="ECO:0000259" key="20">
    <source>
        <dbReference type="PROSITE" id="PS01180"/>
    </source>
</evidence>
<feature type="compositionally biased region" description="Low complexity" evidence="18">
    <location>
        <begin position="1107"/>
        <end position="1121"/>
    </location>
</feature>
<dbReference type="FunFam" id="2.60.220.50:FF:000006">
    <property type="entry name" value="Adhesion G-protein coupled receptor G6"/>
    <property type="match status" value="1"/>
</dbReference>
<evidence type="ECO:0000259" key="22">
    <source>
        <dbReference type="PROSITE" id="PS50227"/>
    </source>
</evidence>
<feature type="compositionally biased region" description="Polar residues" evidence="18">
    <location>
        <begin position="534"/>
        <end position="543"/>
    </location>
</feature>
<dbReference type="OrthoDB" id="10037534at2759"/>
<dbReference type="PANTHER" id="PTHR12011:SF290">
    <property type="entry name" value="ADHESION G-PROTEIN COUPLED RECEPTOR G6"/>
    <property type="match status" value="1"/>
</dbReference>
<keyword evidence="3" id="KW-1003">Cell membrane</keyword>
<dbReference type="GO" id="GO:0043236">
    <property type="term" value="F:laminin binding"/>
    <property type="evidence" value="ECO:0000318"/>
    <property type="project" value="GO_Central"/>
</dbReference>
<feature type="domain" description="G-protein coupled receptors family 2 profile 1" evidence="22">
    <location>
        <begin position="1312"/>
        <end position="1371"/>
    </location>
</feature>
<keyword evidence="25" id="KW-1185">Reference proteome</keyword>
<dbReference type="CDD" id="cd15996">
    <property type="entry name" value="7tmB2_GPR126"/>
    <property type="match status" value="1"/>
</dbReference>
<feature type="region of interest" description="Disordered" evidence="18">
    <location>
        <begin position="759"/>
        <end position="778"/>
    </location>
</feature>
<dbReference type="GO" id="GO:0004930">
    <property type="term" value="F:G protein-coupled receptor activity"/>
    <property type="evidence" value="ECO:0000318"/>
    <property type="project" value="GO_Central"/>
</dbReference>
<dbReference type="InterPro" id="IPR001879">
    <property type="entry name" value="GPCR_2_extracellular_dom"/>
</dbReference>
<feature type="compositionally biased region" description="Polar residues" evidence="18">
    <location>
        <begin position="630"/>
        <end position="643"/>
    </location>
</feature>
<dbReference type="Pfam" id="PF00002">
    <property type="entry name" value="7tm_2"/>
    <property type="match status" value="1"/>
</dbReference>
<dbReference type="Gene3D" id="2.60.120.290">
    <property type="entry name" value="Spermadhesin, CUB domain"/>
    <property type="match status" value="1"/>
</dbReference>
<dbReference type="Pfam" id="PF25307">
    <property type="entry name" value="SEA_Gpr126"/>
    <property type="match status" value="1"/>
</dbReference>
<feature type="transmembrane region" description="Helical" evidence="19">
    <location>
        <begin position="1762"/>
        <end position="1783"/>
    </location>
</feature>
<feature type="transmembrane region" description="Helical" evidence="19">
    <location>
        <begin position="1890"/>
        <end position="1913"/>
    </location>
</feature>
<feature type="compositionally biased region" description="Low complexity" evidence="18">
    <location>
        <begin position="1034"/>
        <end position="1060"/>
    </location>
</feature>
<evidence type="ECO:0000256" key="1">
    <source>
        <dbReference type="ARBA" id="ARBA00004651"/>
    </source>
</evidence>
<keyword evidence="7" id="KW-0378">Hydrolase</keyword>
<proteinExistence type="inferred from homology"/>
<dbReference type="FunFam" id="2.60.120.290:FF:000013">
    <property type="entry name" value="Membrane frizzled-related protein"/>
    <property type="match status" value="1"/>
</dbReference>
<evidence type="ECO:0000256" key="10">
    <source>
        <dbReference type="ARBA" id="ARBA00023136"/>
    </source>
</evidence>
<feature type="compositionally biased region" description="Low complexity" evidence="18">
    <location>
        <begin position="919"/>
        <end position="939"/>
    </location>
</feature>
<dbReference type="GO" id="GO:0005886">
    <property type="term" value="C:plasma membrane"/>
    <property type="evidence" value="ECO:0000318"/>
    <property type="project" value="GO_Central"/>
</dbReference>
<feature type="domain" description="GAIN-B" evidence="21">
    <location>
        <begin position="1460"/>
        <end position="1645"/>
    </location>
</feature>
<dbReference type="PROSITE" id="PS01180">
    <property type="entry name" value="CUB"/>
    <property type="match status" value="1"/>
</dbReference>
<feature type="domain" description="CUB" evidence="20">
    <location>
        <begin position="41"/>
        <end position="149"/>
    </location>
</feature>
<evidence type="ECO:0000256" key="3">
    <source>
        <dbReference type="ARBA" id="ARBA00022475"/>
    </source>
</evidence>
<reference evidence="26" key="1">
    <citation type="submission" date="2025-08" db="UniProtKB">
        <authorList>
            <consortium name="RefSeq"/>
        </authorList>
    </citation>
    <scope>IDENTIFICATION</scope>
    <source>
        <strain evidence="26">J_2021</strain>
        <tissue evidence="26">Erythrocytes</tissue>
    </source>
</reference>
<evidence type="ECO:0000256" key="13">
    <source>
        <dbReference type="ARBA" id="ARBA00023180"/>
    </source>
</evidence>
<dbReference type="RefSeq" id="XP_018118454.1">
    <property type="nucleotide sequence ID" value="XM_018262965.2"/>
</dbReference>
<evidence type="ECO:0000313" key="26">
    <source>
        <dbReference type="RefSeq" id="XP_018118454.1"/>
    </source>
</evidence>
<feature type="transmembrane region" description="Helical" evidence="19">
    <location>
        <begin position="1658"/>
        <end position="1681"/>
    </location>
</feature>
<keyword evidence="8 19" id="KW-1133">Transmembrane helix</keyword>
<gene>
    <name evidence="26" type="primary">LOC108716663</name>
</gene>
<keyword evidence="9" id="KW-0297">G-protein coupled receptor</keyword>
<feature type="region of interest" description="Disordered" evidence="18">
    <location>
        <begin position="916"/>
        <end position="942"/>
    </location>
</feature>
<keyword evidence="13" id="KW-0325">Glycoprotein</keyword>
<feature type="compositionally biased region" description="Low complexity" evidence="18">
    <location>
        <begin position="596"/>
        <end position="629"/>
    </location>
</feature>
<name>A0A8J0VFT1_XENLA</name>
<feature type="compositionally biased region" description="Low complexity" evidence="18">
    <location>
        <begin position="644"/>
        <end position="668"/>
    </location>
</feature>
<sequence length="2047" mass="219402">MIFQISGLWCSHWKWKMQYILLSFVVYIAYVQHSVSCCTVCKLTLTATTGNVTSPCYSQLYPNNQDCKWILQAPRGFIIQLTFVDFDVEEAQNCVYDYVSISNGETTTKYCGVTARGLTYNSTGNMMNISFFSDFSIQRKGFNATYKHVPVSLRNLKVTIPQKQSLGIVSVTSTVLVPALSQFTVCFEATRFRSSPAEWKALTYWNSLTELLSFGKTASGHFVYISGIQCPLNLTLSSSTATGEFFTETLQEVCITWDSRSGLVGVKTLNTFQTSTCLDTKNIHIPGNGSLMLGCYDNKTSSLQGDIYNFRLWDTAFDSVALSNLSCDQKGNIVTWENDFWSIPSWARKAGTDLSCGTTLSSTPSTVTTTCKNLGGVCQATAAQSATKQKPATTATTTATTAPATTISSTVPFTVSSTVPSNVSSTIASPVTSIISSSVASTVVSTISTNAPSAMSSSVSSSVSSAIASSLLSTVSSTIPSTSSSAKTSNKSSSARSSVSFNKLSNGNSHSSSERSLVSSNVSSNGPSNKSPTERSTIASPLLSNVSSTISSSSSSKKMSSKSSSERSVVSSNVASNRPSTKSPTERSTIASPLLSNVSSTISSSSSSKKMSSKSSSERSVVSSNVASNRPSTKSPTEPSTKASTLLSNVSSTISSTSSSNKTSSNSSREQSFVSLNVASNGPSTKSPTAPSTIASPLLSNVSSTISSTLSSNKMSSKLSSERSLVSSNVASNGPSTKSPTAPSTITSLLLTSVSSTISSTSSSNKLPSKSSSAQPTASSNLAYNGPFIKSTSALSNEASRNSSNVQSTVSSTILSIEPSLLKSTIPSMLSSTIPSSVSSPALSKSTEESNMSSSIRSTLLSTMSTKSSTTSSTVPSVLSYAVPVTVSSIMSSTVPLTLSPTMSSPVTSSETTVKSMLSSTVPSPVSSTVHSSLPSPVTRTEPSIISSNLSSAVPYTSVTSTGSALSFTATTTSTTAITTSATLATISTALPSSLNSITTSASSVTNATLSTASPFPLSPTNSFDRTTNYSTNSATLSTDSPSPLSPTNSSDRTTNYSTNSATYSTVSTTTFNTSNLNDTTYSSSSATVTSDFSSTLNNMINTTTSNATLSTASPSPLSPTNSFDRTTNYSTNSATVTSDFSSTLNNMINATTSNAATSSPSTMITINMNDTNHINNSQPGGTFYRISITVVNYNLDNESEVQRTVSDWLKQSLQNWSYAVFLLNMSIHQTNSEFVRDARSLLTKSMQHNHKRRARDISNKSFDVWALLVYNNSNNVVLETKTIYDKLLQNNDSIGDGLSLHAVNVYSVEPCMAEEYPSSYFWPNTRPTVIEIIPCPKSSVFNASRKCSVGLHNYSSYWETPNTDNCTDLTVTEDAENAANELLNMTGNGQVLTSEKVNQVVQKLKQIVNDANISASLGSTVVNVFSNLLSSPDDLLAKSSSDALKTIETLALKVQFTGPSVSILSPNLALGVSRVNSTLYTGSSFSVGSNTSSSGFEVNMEKSQNSSLASVVLPSSLLSNLSESDFYTVSRAQFTFFNKSGLFQDSQIASGDQMLISYVVACSIGNITIKNLADPVKIIVKHKSQGTNQEKTCVFWDTERNNGKGGWNTYGCTVVKQESTVNETVCLCNHLTHFGILMDLQRTSQLIDQQNTRILTFITYIGCGISAICTAATLLTYIAFEKIRRDYPSKILMNLSTALLFLNLFFLLDGWIASFGINELCITVAVLLHFFLLATFTWMGLEAVHMYIALVKVFNTYIRRYMLKFCIIGWGLPAIIVSVVLASTHSNIAYGSSSYGQDSRGNGGDEFCWIKSDTVFYVTCAAYFAIVFLMNVAMFIVVMVQICGRNGKRTNRSIREEVLRNLRSVVSLTFLLGMTWGFAFFAWGPVNLAFMYLFTIFNSLQGLFIFVFHCALKENVQKQWRRHLCCGKLRLTDNSDWSKTATNNTKKVSSDNLGKSLSSSSIGSNSTYLTSKSKSSTKPFFKRNSGAGYIFGDRPSVKFTAVDGEQTSILPVHHVIDKVKGYYNSHSDNFYKNIIMSESYSKSTKF</sequence>
<comment type="subcellular location">
    <subcellularLocation>
        <location evidence="1">Cell membrane</location>
        <topology evidence="1">Multi-pass membrane protein</topology>
    </subcellularLocation>
</comment>
<dbReference type="GO" id="GO:0008233">
    <property type="term" value="F:peptidase activity"/>
    <property type="evidence" value="ECO:0007669"/>
    <property type="project" value="UniProtKB-KW"/>
</dbReference>
<evidence type="ECO:0000256" key="19">
    <source>
        <dbReference type="SAM" id="Phobius"/>
    </source>
</evidence>
<comment type="similarity">
    <text evidence="2">Belongs to the G-protein coupled receptor 2 family. Adhesion G-protein coupled receptor (ADGR) subfamily.</text>
</comment>
<organism evidence="25 26">
    <name type="scientific">Xenopus laevis</name>
    <name type="common">African clawed frog</name>
    <dbReference type="NCBI Taxonomy" id="8355"/>
    <lineage>
        <taxon>Eukaryota</taxon>
        <taxon>Metazoa</taxon>
        <taxon>Chordata</taxon>
        <taxon>Craniata</taxon>
        <taxon>Vertebrata</taxon>
        <taxon>Euteleostomi</taxon>
        <taxon>Amphibia</taxon>
        <taxon>Batrachia</taxon>
        <taxon>Anura</taxon>
        <taxon>Pipoidea</taxon>
        <taxon>Pipidae</taxon>
        <taxon>Xenopodinae</taxon>
        <taxon>Xenopus</taxon>
        <taxon>Xenopus</taxon>
    </lineage>
</organism>
<accession>A0A8J0VFT1</accession>
<dbReference type="FunFam" id="1.20.1070.10:FF:000052">
    <property type="entry name" value="Adhesion G-protein coupled receptor G6"/>
    <property type="match status" value="1"/>
</dbReference>
<feature type="compositionally biased region" description="Low complexity" evidence="18">
    <location>
        <begin position="544"/>
        <end position="577"/>
    </location>
</feature>
<feature type="transmembrane region" description="Helical" evidence="19">
    <location>
        <begin position="1822"/>
        <end position="1845"/>
    </location>
</feature>
<evidence type="ECO:0000256" key="15">
    <source>
        <dbReference type="ARBA" id="ARBA00069922"/>
    </source>
</evidence>
<keyword evidence="11 17" id="KW-1015">Disulfide bond</keyword>
<evidence type="ECO:0000256" key="18">
    <source>
        <dbReference type="SAM" id="MobiDB-lite"/>
    </source>
</evidence>
<dbReference type="Pfam" id="PF00354">
    <property type="entry name" value="Pentaxin"/>
    <property type="match status" value="1"/>
</dbReference>
<dbReference type="PROSITE" id="PS50221">
    <property type="entry name" value="GAIN_B"/>
    <property type="match status" value="1"/>
</dbReference>
<evidence type="ECO:0000259" key="23">
    <source>
        <dbReference type="PROSITE" id="PS50261"/>
    </source>
</evidence>
<dbReference type="PROSITE" id="PS00650">
    <property type="entry name" value="G_PROTEIN_RECEP_F2_2"/>
    <property type="match status" value="1"/>
</dbReference>
<dbReference type="InterPro" id="IPR046338">
    <property type="entry name" value="GAIN_dom_sf"/>
</dbReference>
<feature type="disulfide bond" evidence="17">
    <location>
        <begin position="94"/>
        <end position="111"/>
    </location>
</feature>
<evidence type="ECO:0000256" key="7">
    <source>
        <dbReference type="ARBA" id="ARBA00022801"/>
    </source>
</evidence>
<dbReference type="InterPro" id="IPR057333">
    <property type="entry name" value="SEA_Gpr126"/>
</dbReference>
<dbReference type="SUPFAM" id="SSF81321">
    <property type="entry name" value="Family A G protein-coupled receptor-like"/>
    <property type="match status" value="1"/>
</dbReference>
<dbReference type="PROSITE" id="PS50227">
    <property type="entry name" value="G_PROTEIN_RECEP_F2_3"/>
    <property type="match status" value="1"/>
</dbReference>
<comment type="caution">
    <text evidence="17">Lacks conserved residue(s) required for the propagation of feature annotation.</text>
</comment>
<dbReference type="GO" id="GO:0006508">
    <property type="term" value="P:proteolysis"/>
    <property type="evidence" value="ECO:0007669"/>
    <property type="project" value="UniProtKB-KW"/>
</dbReference>
<feature type="domain" description="Pentraxin (PTX)" evidence="24">
    <location>
        <begin position="154"/>
        <end position="356"/>
    </location>
</feature>
<evidence type="ECO:0000313" key="25">
    <source>
        <dbReference type="Proteomes" id="UP000186698"/>
    </source>
</evidence>
<dbReference type="GeneID" id="108716663"/>
<protein>
    <recommendedName>
        <fullName evidence="15">Adhesion G-protein coupled receptor G6</fullName>
    </recommendedName>
    <alternativeName>
        <fullName evidence="16">G-protein coupled receptor 126</fullName>
    </alternativeName>
</protein>
<dbReference type="CTD" id="108716663"/>
<dbReference type="Gene3D" id="2.60.220.50">
    <property type="match status" value="1"/>
</dbReference>
<dbReference type="Pfam" id="PF01825">
    <property type="entry name" value="GPS"/>
    <property type="match status" value="1"/>
</dbReference>
<dbReference type="GO" id="GO:0007166">
    <property type="term" value="P:cell surface receptor signaling pathway"/>
    <property type="evidence" value="ECO:0007669"/>
    <property type="project" value="InterPro"/>
</dbReference>
<feature type="region of interest" description="Disordered" evidence="18">
    <location>
        <begin position="831"/>
        <end position="851"/>
    </location>
</feature>
<dbReference type="Pfam" id="PF00431">
    <property type="entry name" value="CUB"/>
    <property type="match status" value="1"/>
</dbReference>